<keyword evidence="3" id="KW-1185">Reference proteome</keyword>
<dbReference type="KEGG" id="abas:ACPOL_6204"/>
<name>A0A2Z5G8Z7_9BACT</name>
<feature type="transmembrane region" description="Helical" evidence="1">
    <location>
        <begin position="12"/>
        <end position="30"/>
    </location>
</feature>
<keyword evidence="1" id="KW-0472">Membrane</keyword>
<dbReference type="EMBL" id="CP030840">
    <property type="protein sequence ID" value="AXC15448.1"/>
    <property type="molecule type" value="Genomic_DNA"/>
</dbReference>
<dbReference type="OrthoDB" id="9832901at2"/>
<dbReference type="AlphaFoldDB" id="A0A2Z5G8Z7"/>
<keyword evidence="1" id="KW-0812">Transmembrane</keyword>
<proteinExistence type="predicted"/>
<evidence type="ECO:0000256" key="1">
    <source>
        <dbReference type="SAM" id="Phobius"/>
    </source>
</evidence>
<reference evidence="2 3" key="1">
    <citation type="journal article" date="2018" name="Front. Microbiol.">
        <title>Hydrolytic Capabilities as a Key to Environmental Success: Chitinolytic and Cellulolytic Acidobacteria From Acidic Sub-arctic Soils and Boreal Peatlands.</title>
        <authorList>
            <person name="Belova S.E."/>
            <person name="Ravin N.V."/>
            <person name="Pankratov T.A."/>
            <person name="Rakitin A.L."/>
            <person name="Ivanova A.A."/>
            <person name="Beletsky A.V."/>
            <person name="Mardanov A.V."/>
            <person name="Sinninghe Damste J.S."/>
            <person name="Dedysh S.N."/>
        </authorList>
    </citation>
    <scope>NUCLEOTIDE SEQUENCE [LARGE SCALE GENOMIC DNA]</scope>
    <source>
        <strain evidence="2 3">SBC82</strain>
    </source>
</reference>
<evidence type="ECO:0000313" key="2">
    <source>
        <dbReference type="EMBL" id="AXC15448.1"/>
    </source>
</evidence>
<keyword evidence="1" id="KW-1133">Transmembrane helix</keyword>
<accession>A0A2Z5G8Z7</accession>
<evidence type="ECO:0000313" key="3">
    <source>
        <dbReference type="Proteomes" id="UP000253606"/>
    </source>
</evidence>
<dbReference type="RefSeq" id="WP_114210126.1">
    <property type="nucleotide sequence ID" value="NZ_CP030840.1"/>
</dbReference>
<gene>
    <name evidence="2" type="ORF">ACPOL_6204</name>
</gene>
<organism evidence="2 3">
    <name type="scientific">Acidisarcina polymorpha</name>
    <dbReference type="NCBI Taxonomy" id="2211140"/>
    <lineage>
        <taxon>Bacteria</taxon>
        <taxon>Pseudomonadati</taxon>
        <taxon>Acidobacteriota</taxon>
        <taxon>Terriglobia</taxon>
        <taxon>Terriglobales</taxon>
        <taxon>Acidobacteriaceae</taxon>
        <taxon>Acidisarcina</taxon>
    </lineage>
</organism>
<dbReference type="Proteomes" id="UP000253606">
    <property type="component" value="Chromosome"/>
</dbReference>
<feature type="transmembrane region" description="Helical" evidence="1">
    <location>
        <begin position="50"/>
        <end position="68"/>
    </location>
</feature>
<protein>
    <submittedName>
        <fullName evidence="2">Uncharacterized protein</fullName>
    </submittedName>
</protein>
<sequence>MKTEKKTGLKGSLIVAGVCTLMLCAWNKQFGRVVGLLFYSFVRHGVQATLPDHRSFALLVLFFALYGWKQMIRSLQKDAWQRCKDLLSDTFVPPLA</sequence>